<sequence length="668" mass="75445">MESLSSTHSPGRGRCGLPAGKSSAAGSPRRRPPLRDGINFPRPVRRTSGFTAIHQPLDEITLPDTYSWNKLIYHHLVRGEVRDAVLTYRRMLTLGFCPDKHTFPRTISACRLLGDLLLGRQVHCLAVKHGFQLDHYVITALIEMYGRLDGLDAARSVFDKNPLKNSVSWTILARLLLEQKEARLVVDMFCEMVNSGMEFDPIALATAIGACGRLNSLYEGRNVYEAVRRCGLESDVLVSNALIRMFLDCGSSDDAWKIFERMPTKDVISWTTVIRGCVKEGRFSEGLKLFRMMVGEGLTVDSVSVSSILPACARMTGCKNGKEIHGHLLRGGIDVNIKVQNAIVDMYMKSGCVEYAARLFTEMEKKDAISWTIMILGYSLHGRGKLAMDMFHEMVSLDVETDDQTYAAVLYACATAGMVDEGKLYFQRIQKPGLVHQIQMVSLFSLAGLFDEAIAFIEEWRIQRQPEVLKAMLEGCRVHRHRRLGKHLAEQLCDMELLNPDNYTLLSNWHAQAGNRDAAEKFKEMIPDMGLKPQRAYSWIEHRNKVHVFGTGDTSHPLSGRIYRELEDLTRKIRDEGYSCDVDFSLHDVDEEREHEIIGHSEMLAVSFGLISGKAGETIRVTKNHHICHSCHDALRAFSKILQREILVKDLNFFHHFRDGHCSCFNLG</sequence>
<name>A0ACB9RWQ9_9MYRT</name>
<proteinExistence type="predicted"/>
<protein>
    <submittedName>
        <fullName evidence="1">Uncharacterized protein</fullName>
    </submittedName>
</protein>
<evidence type="ECO:0000313" key="2">
    <source>
        <dbReference type="Proteomes" id="UP001057402"/>
    </source>
</evidence>
<accession>A0ACB9RWQ9</accession>
<reference evidence="2" key="1">
    <citation type="journal article" date="2023" name="Front. Plant Sci.">
        <title>Chromosomal-level genome assembly of Melastoma candidum provides insights into trichome evolution.</title>
        <authorList>
            <person name="Zhong Y."/>
            <person name="Wu W."/>
            <person name="Sun C."/>
            <person name="Zou P."/>
            <person name="Liu Y."/>
            <person name="Dai S."/>
            <person name="Zhou R."/>
        </authorList>
    </citation>
    <scope>NUCLEOTIDE SEQUENCE [LARGE SCALE GENOMIC DNA]</scope>
</reference>
<gene>
    <name evidence="1" type="ORF">MLD38_009453</name>
</gene>
<keyword evidence="2" id="KW-1185">Reference proteome</keyword>
<dbReference type="EMBL" id="CM042882">
    <property type="protein sequence ID" value="KAI4383641.1"/>
    <property type="molecule type" value="Genomic_DNA"/>
</dbReference>
<organism evidence="1 2">
    <name type="scientific">Melastoma candidum</name>
    <dbReference type="NCBI Taxonomy" id="119954"/>
    <lineage>
        <taxon>Eukaryota</taxon>
        <taxon>Viridiplantae</taxon>
        <taxon>Streptophyta</taxon>
        <taxon>Embryophyta</taxon>
        <taxon>Tracheophyta</taxon>
        <taxon>Spermatophyta</taxon>
        <taxon>Magnoliopsida</taxon>
        <taxon>eudicotyledons</taxon>
        <taxon>Gunneridae</taxon>
        <taxon>Pentapetalae</taxon>
        <taxon>rosids</taxon>
        <taxon>malvids</taxon>
        <taxon>Myrtales</taxon>
        <taxon>Melastomataceae</taxon>
        <taxon>Melastomatoideae</taxon>
        <taxon>Melastomateae</taxon>
        <taxon>Melastoma</taxon>
    </lineage>
</organism>
<evidence type="ECO:0000313" key="1">
    <source>
        <dbReference type="EMBL" id="KAI4383641.1"/>
    </source>
</evidence>
<dbReference type="Proteomes" id="UP001057402">
    <property type="component" value="Chromosome 3"/>
</dbReference>
<comment type="caution">
    <text evidence="1">The sequence shown here is derived from an EMBL/GenBank/DDBJ whole genome shotgun (WGS) entry which is preliminary data.</text>
</comment>